<reference evidence="3" key="1">
    <citation type="submission" date="2018-03" db="EMBL/GenBank/DDBJ databases">
        <authorList>
            <person name="Zecchin S."/>
        </authorList>
    </citation>
    <scope>NUCLEOTIDE SEQUENCE [LARGE SCALE GENOMIC DNA]</scope>
</reference>
<dbReference type="PANTHER" id="PTHR35271">
    <property type="entry name" value="ABC TRANSPORTER, SUBSTRATE-BINDING LIPOPROTEIN-RELATED"/>
    <property type="match status" value="1"/>
</dbReference>
<keyword evidence="1" id="KW-0812">Transmembrane</keyword>
<dbReference type="EMBL" id="OUUY01000013">
    <property type="protein sequence ID" value="SPP99729.1"/>
    <property type="molecule type" value="Genomic_DNA"/>
</dbReference>
<keyword evidence="1" id="KW-1133">Transmembrane helix</keyword>
<dbReference type="InterPro" id="IPR007487">
    <property type="entry name" value="ABC_transpt-TYRBP-like"/>
</dbReference>
<dbReference type="AlphaFoldDB" id="A0A2U3QEH3"/>
<organism evidence="2 3">
    <name type="scientific">Candidatus Sulfobium mesophilum</name>
    <dbReference type="NCBI Taxonomy" id="2016548"/>
    <lineage>
        <taxon>Bacteria</taxon>
        <taxon>Pseudomonadati</taxon>
        <taxon>Nitrospirota</taxon>
        <taxon>Nitrospiria</taxon>
        <taxon>Nitrospirales</taxon>
        <taxon>Nitrospiraceae</taxon>
        <taxon>Candidatus Sulfobium</taxon>
    </lineage>
</organism>
<dbReference type="Gene3D" id="3.40.50.2300">
    <property type="match status" value="2"/>
</dbReference>
<dbReference type="PROSITE" id="PS51257">
    <property type="entry name" value="PROKAR_LIPOPROTEIN"/>
    <property type="match status" value="1"/>
</dbReference>
<keyword evidence="1" id="KW-0472">Membrane</keyword>
<dbReference type="InterPro" id="IPR028082">
    <property type="entry name" value="Peripla_BP_I"/>
</dbReference>
<sequence>MISVSRDKLKRVCNAALQVLMLAIIFATLSGCQRGSEARKYVIGYIDPNPEEKEGAPGFLRNMPKHGFTEGKNVTYIKIQTKDKQAIENGIRDMVGRHVDMILTMSTPPIKMAKELTQGTNIPVVFIMYDAIGTDIIKSFVDHPSNITGVQLQGSTPKTLQWLLAISPRARHIFVPVTFDTGAAKQSLEKLKESCNQIGLTVTVAEVKTVEELQPALKSMPNDTDAVFLLHSWLVGSHAGEVIEEANKRHIPVISAGHVDYQHGLTMSYGPTDDSIGAQAARLASKILQGTSPAYLPVENAEVYLGINLKTARNAGMQIPEEVLRRADFVIR</sequence>
<dbReference type="SUPFAM" id="SSF53822">
    <property type="entry name" value="Periplasmic binding protein-like I"/>
    <property type="match status" value="1"/>
</dbReference>
<keyword evidence="3" id="KW-1185">Reference proteome</keyword>
<evidence type="ECO:0000313" key="2">
    <source>
        <dbReference type="EMBL" id="SPP99729.1"/>
    </source>
</evidence>
<proteinExistence type="predicted"/>
<protein>
    <recommendedName>
        <fullName evidence="4">ABC transporter substrate binding protein</fullName>
    </recommendedName>
</protein>
<dbReference type="Proteomes" id="UP000245125">
    <property type="component" value="Unassembled WGS sequence"/>
</dbReference>
<evidence type="ECO:0008006" key="4">
    <source>
        <dbReference type="Google" id="ProtNLM"/>
    </source>
</evidence>
<evidence type="ECO:0000313" key="3">
    <source>
        <dbReference type="Proteomes" id="UP000245125"/>
    </source>
</evidence>
<accession>A0A2U3QEH3</accession>
<dbReference type="Pfam" id="PF04392">
    <property type="entry name" value="ABC_sub_bind"/>
    <property type="match status" value="1"/>
</dbReference>
<evidence type="ECO:0000256" key="1">
    <source>
        <dbReference type="SAM" id="Phobius"/>
    </source>
</evidence>
<dbReference type="CDD" id="cd06325">
    <property type="entry name" value="PBP1_ABC_unchar_transporter"/>
    <property type="match status" value="1"/>
</dbReference>
<gene>
    <name evidence="2" type="ORF">NBG4_110032</name>
</gene>
<dbReference type="PANTHER" id="PTHR35271:SF1">
    <property type="entry name" value="ABC TRANSPORTER, SUBSTRATE-BINDING LIPOPROTEIN"/>
    <property type="match status" value="1"/>
</dbReference>
<feature type="transmembrane region" description="Helical" evidence="1">
    <location>
        <begin position="12"/>
        <end position="31"/>
    </location>
</feature>
<name>A0A2U3QEH3_9BACT</name>